<dbReference type="EMBL" id="KE525319">
    <property type="protein sequence ID" value="KFB46658.1"/>
    <property type="molecule type" value="Genomic_DNA"/>
</dbReference>
<proteinExistence type="predicted"/>
<reference evidence="1 3" key="1">
    <citation type="journal article" date="2014" name="BMC Genomics">
        <title>Genome sequence of Anopheles sinensis provides insight into genetics basis of mosquito competence for malaria parasites.</title>
        <authorList>
            <person name="Zhou D."/>
            <person name="Zhang D."/>
            <person name="Ding G."/>
            <person name="Shi L."/>
            <person name="Hou Q."/>
            <person name="Ye Y."/>
            <person name="Xu Y."/>
            <person name="Zhou H."/>
            <person name="Xiong C."/>
            <person name="Li S."/>
            <person name="Yu J."/>
            <person name="Hong S."/>
            <person name="Yu X."/>
            <person name="Zou P."/>
            <person name="Chen C."/>
            <person name="Chang X."/>
            <person name="Wang W."/>
            <person name="Lv Y."/>
            <person name="Sun Y."/>
            <person name="Ma L."/>
            <person name="Shen B."/>
            <person name="Zhu C."/>
        </authorList>
    </citation>
    <scope>NUCLEOTIDE SEQUENCE [LARGE SCALE GENOMIC DNA]</scope>
</reference>
<evidence type="ECO:0000313" key="1">
    <source>
        <dbReference type="EMBL" id="KFB46658.1"/>
    </source>
</evidence>
<protein>
    <submittedName>
        <fullName evidence="1 2">Putative sporulation integral membrane protein YlbJ</fullName>
    </submittedName>
</protein>
<evidence type="ECO:0000313" key="3">
    <source>
        <dbReference type="Proteomes" id="UP000030765"/>
    </source>
</evidence>
<dbReference type="EnsemblMetazoa" id="ASIC014565-RA">
    <property type="protein sequence ID" value="ASIC014565-PA"/>
    <property type="gene ID" value="ASIC014565"/>
</dbReference>
<gene>
    <name evidence="1" type="ORF">ZHAS_00014565</name>
</gene>
<dbReference type="Proteomes" id="UP000030765">
    <property type="component" value="Unassembled WGS sequence"/>
</dbReference>
<evidence type="ECO:0000313" key="2">
    <source>
        <dbReference type="EnsemblMetazoa" id="ASIC014565-PA"/>
    </source>
</evidence>
<name>A0A084W8W4_ANOSI</name>
<keyword evidence="3" id="KW-1185">Reference proteome</keyword>
<dbReference type="AlphaFoldDB" id="A0A084W8W4"/>
<sequence>MQTNLSRHNRCYALLSACSNDDVEDEALFISGVDKRVAQSRQHGDDAPKEIGFRYIVSQSNSEGDSEIAVAGSPAMSKFGPNVLHKTCDLPFPAIECSSGLWVEVNGFQITHWYLPRRSSLPVVRRTLSPASQRLQEAGSRRRTLGGEQSERWISLIGDHSSITDDGRWTIRTMFPHCADCPAFMVWA</sequence>
<organism evidence="1">
    <name type="scientific">Anopheles sinensis</name>
    <name type="common">Mosquito</name>
    <dbReference type="NCBI Taxonomy" id="74873"/>
    <lineage>
        <taxon>Eukaryota</taxon>
        <taxon>Metazoa</taxon>
        <taxon>Ecdysozoa</taxon>
        <taxon>Arthropoda</taxon>
        <taxon>Hexapoda</taxon>
        <taxon>Insecta</taxon>
        <taxon>Pterygota</taxon>
        <taxon>Neoptera</taxon>
        <taxon>Endopterygota</taxon>
        <taxon>Diptera</taxon>
        <taxon>Nematocera</taxon>
        <taxon>Culicoidea</taxon>
        <taxon>Culicidae</taxon>
        <taxon>Anophelinae</taxon>
        <taxon>Anopheles</taxon>
    </lineage>
</organism>
<dbReference type="EMBL" id="ATLV01021519">
    <property type="status" value="NOT_ANNOTATED_CDS"/>
    <property type="molecule type" value="Genomic_DNA"/>
</dbReference>
<accession>A0A084W8W4</accession>
<dbReference type="VEuPathDB" id="VectorBase:ASIC014565"/>
<reference evidence="2" key="2">
    <citation type="submission" date="2020-05" db="UniProtKB">
        <authorList>
            <consortium name="EnsemblMetazoa"/>
        </authorList>
    </citation>
    <scope>IDENTIFICATION</scope>
</reference>